<gene>
    <name evidence="1" type="ORF">CSOJ01_08814</name>
</gene>
<dbReference type="AlphaFoldDB" id="A0A8H6J5N9"/>
<proteinExistence type="predicted"/>
<accession>A0A8H6J5N9</accession>
<name>A0A8H6J5N9_9PEZI</name>
<sequence>MSTPEKQVPAGPYSPSTNEPFVLDDLEVGSLYLMISVPLPIYLGRQKHTYAEAISSDPDLLPSFLDELGASANGHASVLADEFHWDLYWHTRSSPDGGSGVVYRLRSVTTSPPTYAYDRVPVFRVRTHAQLVGLVRIITVPRPVIPHLSRYLDWMAEESSRAPQQRSGFLWAAAAYRRVRQHLTGGGGVRDHGLDQFDADRLAAEALSFAYREVPSVLGGRSEGPRPVVASWLGVSLRFLQEDEVLATKRKRDEMLRRQREQFKAVRSCWYY</sequence>
<evidence type="ECO:0000313" key="1">
    <source>
        <dbReference type="EMBL" id="KAF6806466.1"/>
    </source>
</evidence>
<organism evidence="1 2">
    <name type="scientific">Colletotrichum sojae</name>
    <dbReference type="NCBI Taxonomy" id="2175907"/>
    <lineage>
        <taxon>Eukaryota</taxon>
        <taxon>Fungi</taxon>
        <taxon>Dikarya</taxon>
        <taxon>Ascomycota</taxon>
        <taxon>Pezizomycotina</taxon>
        <taxon>Sordariomycetes</taxon>
        <taxon>Hypocreomycetidae</taxon>
        <taxon>Glomerellales</taxon>
        <taxon>Glomerellaceae</taxon>
        <taxon>Colletotrichum</taxon>
        <taxon>Colletotrichum orchidearum species complex</taxon>
    </lineage>
</organism>
<protein>
    <submittedName>
        <fullName evidence="1">Uncharacterized protein</fullName>
    </submittedName>
</protein>
<dbReference type="EMBL" id="WIGN01000158">
    <property type="protein sequence ID" value="KAF6806466.1"/>
    <property type="molecule type" value="Genomic_DNA"/>
</dbReference>
<comment type="caution">
    <text evidence="1">The sequence shown here is derived from an EMBL/GenBank/DDBJ whole genome shotgun (WGS) entry which is preliminary data.</text>
</comment>
<reference evidence="1 2" key="1">
    <citation type="journal article" date="2020" name="Phytopathology">
        <title>Genome Sequence Resources of Colletotrichum truncatum, C. plurivorum, C. musicola, and C. sojae: Four Species Pathogenic to Soybean (Glycine max).</title>
        <authorList>
            <person name="Rogerio F."/>
            <person name="Boufleur T.R."/>
            <person name="Ciampi-Guillardi M."/>
            <person name="Sukno S.A."/>
            <person name="Thon M.R."/>
            <person name="Massola Junior N.S."/>
            <person name="Baroncelli R."/>
        </authorList>
    </citation>
    <scope>NUCLEOTIDE SEQUENCE [LARGE SCALE GENOMIC DNA]</scope>
    <source>
        <strain evidence="1 2">LFN0009</strain>
    </source>
</reference>
<dbReference type="Proteomes" id="UP000652219">
    <property type="component" value="Unassembled WGS sequence"/>
</dbReference>
<evidence type="ECO:0000313" key="2">
    <source>
        <dbReference type="Proteomes" id="UP000652219"/>
    </source>
</evidence>
<keyword evidence="2" id="KW-1185">Reference proteome</keyword>